<evidence type="ECO:0000313" key="7">
    <source>
        <dbReference type="Proteomes" id="UP000471216"/>
    </source>
</evidence>
<dbReference type="InterPro" id="IPR013762">
    <property type="entry name" value="Integrase-like_cat_sf"/>
</dbReference>
<feature type="domain" description="Phage integrase SAM-like" evidence="3">
    <location>
        <begin position="93"/>
        <end position="155"/>
    </location>
</feature>
<protein>
    <submittedName>
        <fullName evidence="4">Transposase</fullName>
    </submittedName>
</protein>
<dbReference type="InterPro" id="IPR011010">
    <property type="entry name" value="DNA_brk_join_enz"/>
</dbReference>
<evidence type="ECO:0000256" key="1">
    <source>
        <dbReference type="ARBA" id="ARBA00023125"/>
    </source>
</evidence>
<reference evidence="6 7" key="1">
    <citation type="journal article" date="2019" name="Nat. Med.">
        <title>A library of human gut bacterial isolates paired with longitudinal multiomics data enables mechanistic microbiome research.</title>
        <authorList>
            <person name="Poyet M."/>
            <person name="Groussin M."/>
            <person name="Gibbons S.M."/>
            <person name="Avila-Pacheco J."/>
            <person name="Jiang X."/>
            <person name="Kearney S.M."/>
            <person name="Perrotta A.R."/>
            <person name="Berdy B."/>
            <person name="Zhao S."/>
            <person name="Lieberman T.D."/>
            <person name="Swanson P.K."/>
            <person name="Smith M."/>
            <person name="Roesemann S."/>
            <person name="Alexander J.E."/>
            <person name="Rich S.A."/>
            <person name="Livny J."/>
            <person name="Vlamakis H."/>
            <person name="Clish C."/>
            <person name="Bullock K."/>
            <person name="Deik A."/>
            <person name="Scott J."/>
            <person name="Pierce K.A."/>
            <person name="Xavier R.J."/>
            <person name="Alm E.J."/>
        </authorList>
    </citation>
    <scope>NUCLEOTIDE SEQUENCE [LARGE SCALE GENOMIC DNA]</scope>
    <source>
        <strain evidence="5 7">BIOML-A10</strain>
        <strain evidence="4 6">BIOML-A11</strain>
    </source>
</reference>
<dbReference type="GO" id="GO:0015074">
    <property type="term" value="P:DNA integration"/>
    <property type="evidence" value="ECO:0007669"/>
    <property type="project" value="InterPro"/>
</dbReference>
<keyword evidence="2" id="KW-0233">DNA recombination</keyword>
<organism evidence="4 6">
    <name type="scientific">Parabacteroides distasonis</name>
    <dbReference type="NCBI Taxonomy" id="823"/>
    <lineage>
        <taxon>Bacteria</taxon>
        <taxon>Pseudomonadati</taxon>
        <taxon>Bacteroidota</taxon>
        <taxon>Bacteroidia</taxon>
        <taxon>Bacteroidales</taxon>
        <taxon>Tannerellaceae</taxon>
        <taxon>Parabacteroides</taxon>
    </lineage>
</organism>
<dbReference type="InterPro" id="IPR010998">
    <property type="entry name" value="Integrase_recombinase_N"/>
</dbReference>
<evidence type="ECO:0000256" key="2">
    <source>
        <dbReference type="ARBA" id="ARBA00023172"/>
    </source>
</evidence>
<dbReference type="RefSeq" id="WP_154398141.1">
    <property type="nucleotide sequence ID" value="NZ_WKMW01000011.1"/>
</dbReference>
<gene>
    <name evidence="5" type="ORF">GKD54_11560</name>
    <name evidence="4" type="ORF">GKD58_12070</name>
</gene>
<dbReference type="Gene3D" id="1.10.443.10">
    <property type="entry name" value="Intergrase catalytic core"/>
    <property type="match status" value="1"/>
</dbReference>
<dbReference type="EMBL" id="WKMW01000011">
    <property type="protein sequence ID" value="MRY84981.1"/>
    <property type="molecule type" value="Genomic_DNA"/>
</dbReference>
<dbReference type="GO" id="GO:0003677">
    <property type="term" value="F:DNA binding"/>
    <property type="evidence" value="ECO:0007669"/>
    <property type="project" value="UniProtKB-KW"/>
</dbReference>
<evidence type="ECO:0000259" key="3">
    <source>
        <dbReference type="Pfam" id="PF13102"/>
    </source>
</evidence>
<dbReference type="Proteomes" id="UP000471216">
    <property type="component" value="Unassembled WGS sequence"/>
</dbReference>
<keyword evidence="1" id="KW-0238">DNA-binding</keyword>
<evidence type="ECO:0000313" key="6">
    <source>
        <dbReference type="Proteomes" id="UP000450599"/>
    </source>
</evidence>
<dbReference type="Pfam" id="PF13102">
    <property type="entry name" value="Phage_int_SAM_5"/>
    <property type="match status" value="1"/>
</dbReference>
<dbReference type="SUPFAM" id="SSF56349">
    <property type="entry name" value="DNA breaking-rejoining enzymes"/>
    <property type="match status" value="1"/>
</dbReference>
<proteinExistence type="predicted"/>
<dbReference type="EMBL" id="WKMX01000010">
    <property type="protein sequence ID" value="MRZ06850.1"/>
    <property type="molecule type" value="Genomic_DNA"/>
</dbReference>
<dbReference type="AlphaFoldDB" id="A0A6I2NB64"/>
<accession>A0A6I2NB64</accession>
<sequence>MAYFKICVRNKRADGVYPIYIRVTHNRKVGYIKTDKNCKSKFVKNGLITDPYIIKDVYVTINKYIDRLNNVNTGEWNVKEVIDYLTSSSRVLSFSVFALEYIEDKRKKGQRGYHNYLVAFNSLKAFLGKDEVLFSDITSTVLSDWIFSMRDSKHKKSSYPAFIKYMFKDACEKYNNYEEGIIRIKGNPFKGVKIPFADVPEKRALDCNTIRSFFEVELPAESLYANKKYYTTANIARDVCMMVFCLVGINTIDLYKLKKENYVNGKLCYNRSKTRDRRPDGAYIEITVPDRVKPLFEKYEGKEDRLFCFSEYYATPDVFNHGVNNKLKKICKHCGLGYISTYSFRHSWATIACNVFDVDVNIVGFCLNHIPQSKVTWGYIKTDFDRIDKINQMVLGYIFSEKSEKSLQE</sequence>
<dbReference type="GO" id="GO:0006310">
    <property type="term" value="P:DNA recombination"/>
    <property type="evidence" value="ECO:0007669"/>
    <property type="project" value="UniProtKB-KW"/>
</dbReference>
<dbReference type="Proteomes" id="UP000450599">
    <property type="component" value="Unassembled WGS sequence"/>
</dbReference>
<dbReference type="Gene3D" id="1.10.150.130">
    <property type="match status" value="1"/>
</dbReference>
<comment type="caution">
    <text evidence="4">The sequence shown here is derived from an EMBL/GenBank/DDBJ whole genome shotgun (WGS) entry which is preliminary data.</text>
</comment>
<evidence type="ECO:0000313" key="4">
    <source>
        <dbReference type="EMBL" id="MRY84981.1"/>
    </source>
</evidence>
<dbReference type="InterPro" id="IPR025269">
    <property type="entry name" value="SAM-like_dom"/>
</dbReference>
<name>A0A6I2NB64_PARDI</name>
<evidence type="ECO:0000313" key="5">
    <source>
        <dbReference type="EMBL" id="MRZ06850.1"/>
    </source>
</evidence>